<name>A0A0D1ZNQ2_EXOME</name>
<accession>A0A0D1ZNQ2</accession>
<feature type="region of interest" description="Disordered" evidence="1">
    <location>
        <begin position="1050"/>
        <end position="1082"/>
    </location>
</feature>
<feature type="region of interest" description="Disordered" evidence="1">
    <location>
        <begin position="16"/>
        <end position="67"/>
    </location>
</feature>
<organism evidence="2 3">
    <name type="scientific">Exophiala mesophila</name>
    <name type="common">Black yeast-like fungus</name>
    <dbReference type="NCBI Taxonomy" id="212818"/>
    <lineage>
        <taxon>Eukaryota</taxon>
        <taxon>Fungi</taxon>
        <taxon>Dikarya</taxon>
        <taxon>Ascomycota</taxon>
        <taxon>Pezizomycotina</taxon>
        <taxon>Eurotiomycetes</taxon>
        <taxon>Chaetothyriomycetidae</taxon>
        <taxon>Chaetothyriales</taxon>
        <taxon>Herpotrichiellaceae</taxon>
        <taxon>Exophiala</taxon>
    </lineage>
</organism>
<dbReference type="OMA" id="TESERIW"/>
<dbReference type="AlphaFoldDB" id="A0A0D1ZNQ2"/>
<evidence type="ECO:0000313" key="2">
    <source>
        <dbReference type="EMBL" id="KIV96277.1"/>
    </source>
</evidence>
<dbReference type="HOGENOM" id="CLU_010733_0_0_1"/>
<reference evidence="2 3" key="1">
    <citation type="submission" date="2015-01" db="EMBL/GenBank/DDBJ databases">
        <title>The Genome Sequence of Exophiala mesophila CBS40295.</title>
        <authorList>
            <consortium name="The Broad Institute Genomics Platform"/>
            <person name="Cuomo C."/>
            <person name="de Hoog S."/>
            <person name="Gorbushina A."/>
            <person name="Stielow B."/>
            <person name="Teixiera M."/>
            <person name="Abouelleil A."/>
            <person name="Chapman S.B."/>
            <person name="Priest M."/>
            <person name="Young S.K."/>
            <person name="Wortman J."/>
            <person name="Nusbaum C."/>
            <person name="Birren B."/>
        </authorList>
    </citation>
    <scope>NUCLEOTIDE SEQUENCE [LARGE SCALE GENOMIC DNA]</scope>
    <source>
        <strain evidence="2 3">CBS 40295</strain>
    </source>
</reference>
<dbReference type="Proteomes" id="UP000054302">
    <property type="component" value="Unassembled WGS sequence"/>
</dbReference>
<evidence type="ECO:0000256" key="1">
    <source>
        <dbReference type="SAM" id="MobiDB-lite"/>
    </source>
</evidence>
<keyword evidence="3" id="KW-1185">Reference proteome</keyword>
<feature type="region of interest" description="Disordered" evidence="1">
    <location>
        <begin position="119"/>
        <end position="139"/>
    </location>
</feature>
<dbReference type="RefSeq" id="XP_016227851.1">
    <property type="nucleotide sequence ID" value="XM_016364202.1"/>
</dbReference>
<proteinExistence type="predicted"/>
<sequence>MIRVRAFSIRRLGRSPQHVLSRTRERPCISGGPPGLQPCTSRPSSSSTKKSRTNHLPPVHDPLSIRREGSDDASFLSFLKQPVSSVVRQSSEGPIDRELDEIAEDVRETYEATEVDLEDLPGFDDRDHNATRRRRRSKQHTDINLFSVRENPRKIDLSYTNVLRWEVNLLDTTSTTPASTSFRSDSRTRSVLISYMQNVQPLLDQDETPHQQALLSKAIQQTFDNTAVERLAEARFDACDVACWSWILSASSIDIAINRYAALHKDFRERGEGRRISKLVLLQMLRAGSISPLGLRQLCDTLRAELLSYRGFSWVTRVCLVVRLLRHARHVSPEQIPDIVFIIGHLFSYHYKGRDAGKHEVRRLTHVFNRFLTLLSLVPRRNAFNSYLLQQNAQLALVRMMLSFQPSLPVTREGFRALIKVQLLHKKTPEERAWAGAKSLSWPPWREDKLGIEEDLEYPGQESRTSKLLRRMSEAGYSHASWEQTASALAGWDTDKSPTIQTRAVLRRPPFPWLLSPPMKTKKDEVQPEHDLWYARIQATRTRLEAWAAFCAYLKNSNPGGRQRKLYYAMLGKLMTRTVLTDSDEARKHFPGDLLETFEEPPDFNQMVYVERKIPTADEFYEEMLREGIKPAGGMLCDLLDYADSLEAGFRYIQDSALSEVISDMLLHAEKYPRQSLAQMLHNLRPQLWASFMRLLCRFALSDHPVLRLPASAIGPTEYKLQRWESGQLKSCYPITYAEELLRLADKPDTIVWNGFLRGVHDLIAITNMSANAGKFSHFEIKLRVLRNFTRMFTFSSMQNSTIQPDIDTFRLAANIVELTLRPETYSGKILSVIRSLKILFAHAICGHDFTQLNSKPPLLVPEVRDLKSLVQAIISANDVPDLISVLKWLNDNMDIFQGGPKTHPLITPAPDEGLPSMEYLSRVHELLCMIRLFLEGSEGAPPQDPDALWFTTPLPTTREQIDTARQLCQPLGWPSDADVSAFLEKPANQLWVTRVAHAADLVRTYDYTPQNAGGKPPGYHDKVIKLSQIEEKGDHKKGTLFKGIRVKNSTKVGNAGGKPPGHHDKATQFSQIGEKSDHKKGTLIKRIRVQNSTKVGNRSGFL</sequence>
<dbReference type="OrthoDB" id="410701at2759"/>
<gene>
    <name evidence="2" type="ORF">PV10_00160</name>
</gene>
<dbReference type="VEuPathDB" id="FungiDB:PV10_00160"/>
<dbReference type="GeneID" id="27318005"/>
<protein>
    <submittedName>
        <fullName evidence="2">Uncharacterized protein</fullName>
    </submittedName>
</protein>
<dbReference type="STRING" id="212818.A0A0D1ZNQ2"/>
<dbReference type="EMBL" id="KN847520">
    <property type="protein sequence ID" value="KIV96277.1"/>
    <property type="molecule type" value="Genomic_DNA"/>
</dbReference>
<evidence type="ECO:0000313" key="3">
    <source>
        <dbReference type="Proteomes" id="UP000054302"/>
    </source>
</evidence>